<reference evidence="5" key="4">
    <citation type="submission" date="2015-06" db="UniProtKB">
        <authorList>
            <consortium name="EnsemblMetazoa"/>
        </authorList>
    </citation>
    <scope>IDENTIFICATION</scope>
</reference>
<protein>
    <submittedName>
        <fullName evidence="4">Neuroligin 5</fullName>
    </submittedName>
</protein>
<dbReference type="EMBL" id="ADMH02000120">
    <property type="protein sequence ID" value="ETN67730.1"/>
    <property type="molecule type" value="Genomic_DNA"/>
</dbReference>
<dbReference type="InterPro" id="IPR051093">
    <property type="entry name" value="Neuroligin/BSAL"/>
</dbReference>
<dbReference type="AlphaFoldDB" id="W5JWS1"/>
<evidence type="ECO:0000259" key="3">
    <source>
        <dbReference type="Pfam" id="PF00135"/>
    </source>
</evidence>
<sequence>MDIILALHWVRDNIASFGGDPKRISVVGHDTGLVQRAILLSGSALSPWALIPDPDTVRLEVSQQMACHLVPGRNNRKPTTDDITDCLRDKPIEALMGVRLTNVRFMPSWGPFLPLEDSLDPEFAMEHSGEGFITSELMLGMTTTESYNDFSASDIQYGLEEDQRNRLLRTYIRNAFTFHLNEIFSAVRNEYTDWDKPIQHPINISAGKKTSGATTAQSEQFPRMLPSSKSILPVRITRAHNKNGKGQSLHKIPDSPAWQSDSTMEALSDGHTVAPSIKVAYLHARRGAKTYMFHFGYQSKESEYPQRLGSVRGEELPYIFGLPLVQGLPAFPQNYSRQDMGVNEAVLNFVTNFCKTGDPNEAGQQQIPLLHPDYGTAKERTRFRLITWETYETTTQQYLSIYTGNGVMCLLETLVRPVAAKNYELWDFG</sequence>
<dbReference type="InterPro" id="IPR002018">
    <property type="entry name" value="CarbesteraseB"/>
</dbReference>
<dbReference type="PANTHER" id="PTHR43903">
    <property type="entry name" value="NEUROLIGIN"/>
    <property type="match status" value="1"/>
</dbReference>
<dbReference type="HOGENOM" id="CLU_006586_13_0_1"/>
<dbReference type="VEuPathDB" id="VectorBase:ADAC000420"/>
<keyword evidence="6" id="KW-1185">Reference proteome</keyword>
<dbReference type="eggNOG" id="KOG1516">
    <property type="taxonomic scope" value="Eukaryota"/>
</dbReference>
<evidence type="ECO:0000256" key="2">
    <source>
        <dbReference type="ARBA" id="ARBA00023180"/>
    </source>
</evidence>
<reference evidence="4 6" key="1">
    <citation type="journal article" date="2010" name="BMC Genomics">
        <title>Combination of measures distinguishes pre-miRNAs from other stem-loops in the genome of the newly sequenced Anopheles darlingi.</title>
        <authorList>
            <person name="Mendes N.D."/>
            <person name="Freitas A.T."/>
            <person name="Vasconcelos A.T."/>
            <person name="Sagot M.F."/>
        </authorList>
    </citation>
    <scope>NUCLEOTIDE SEQUENCE</scope>
</reference>
<dbReference type="Gene3D" id="3.40.50.1820">
    <property type="entry name" value="alpha/beta hydrolase"/>
    <property type="match status" value="1"/>
</dbReference>
<gene>
    <name evidence="4" type="ORF">AND_000420</name>
</gene>
<reference evidence="4" key="2">
    <citation type="submission" date="2010-05" db="EMBL/GenBank/DDBJ databases">
        <authorList>
            <person name="Almeida L.G."/>
            <person name="Nicolas M.F."/>
            <person name="Souza R.C."/>
            <person name="Vasconcelos A.T.R."/>
        </authorList>
    </citation>
    <scope>NUCLEOTIDE SEQUENCE</scope>
</reference>
<dbReference type="Proteomes" id="UP000000673">
    <property type="component" value="Unassembled WGS sequence"/>
</dbReference>
<dbReference type="OMA" id="DEDIAPC"/>
<feature type="domain" description="Carboxylesterase type B" evidence="3">
    <location>
        <begin position="1"/>
        <end position="197"/>
    </location>
</feature>
<evidence type="ECO:0000313" key="6">
    <source>
        <dbReference type="Proteomes" id="UP000000673"/>
    </source>
</evidence>
<dbReference type="InterPro" id="IPR029058">
    <property type="entry name" value="AB_hydrolase_fold"/>
</dbReference>
<evidence type="ECO:0000313" key="4">
    <source>
        <dbReference type="EMBL" id="ETN67730.1"/>
    </source>
</evidence>
<evidence type="ECO:0000313" key="5">
    <source>
        <dbReference type="EnsemblMetazoa" id="ADAC000420-PA"/>
    </source>
</evidence>
<dbReference type="SUPFAM" id="SSF53474">
    <property type="entry name" value="alpha/beta-Hydrolases"/>
    <property type="match status" value="1"/>
</dbReference>
<dbReference type="Pfam" id="PF00135">
    <property type="entry name" value="COesterase"/>
    <property type="match status" value="2"/>
</dbReference>
<reference evidence="4" key="3">
    <citation type="journal article" date="2013" name="Nucleic Acids Res.">
        <title>The genome of Anopheles darlingi, the main neotropical malaria vector.</title>
        <authorList>
            <person name="Marinotti O."/>
            <person name="Cerqueira G.C."/>
            <person name="de Almeida L.G."/>
            <person name="Ferro M.I."/>
            <person name="Loreto E.L."/>
            <person name="Zaha A."/>
            <person name="Teixeira S.M."/>
            <person name="Wespiser A.R."/>
            <person name="Almeida E Silva A."/>
            <person name="Schlindwein A.D."/>
            <person name="Pacheco A.C."/>
            <person name="Silva A.L."/>
            <person name="Graveley B.R."/>
            <person name="Walenz B.P."/>
            <person name="Lima Bde A."/>
            <person name="Ribeiro C.A."/>
            <person name="Nunes-Silva C.G."/>
            <person name="de Carvalho C.R."/>
            <person name="Soares C.M."/>
            <person name="de Menezes C.B."/>
            <person name="Matiolli C."/>
            <person name="Caffrey D."/>
            <person name="Araujo D.A."/>
            <person name="de Oliveira D.M."/>
            <person name="Golenbock D."/>
            <person name="Grisard E.C."/>
            <person name="Fantinatti-Garboggini F."/>
            <person name="de Carvalho F.M."/>
            <person name="Barcellos F.G."/>
            <person name="Prosdocimi F."/>
            <person name="May G."/>
            <person name="Azevedo Junior G.M."/>
            <person name="Guimaraes G.M."/>
            <person name="Goldman G.H."/>
            <person name="Padilha I.Q."/>
            <person name="Batista Jda S."/>
            <person name="Ferro J.A."/>
            <person name="Ribeiro J.M."/>
            <person name="Fietto J.L."/>
            <person name="Dabbas K.M."/>
            <person name="Cerdeira L."/>
            <person name="Agnez-Lima L.F."/>
            <person name="Brocchi M."/>
            <person name="de Carvalho M.O."/>
            <person name="Teixeira Mde M."/>
            <person name="Diniz Maia Mde M."/>
            <person name="Goldman M.H."/>
            <person name="Cruz Schneider M.P."/>
            <person name="Felipe M.S."/>
            <person name="Hungria M."/>
            <person name="Nicolas M.F."/>
            <person name="Pereira M."/>
            <person name="Montes M.A."/>
            <person name="Cantao M.E."/>
            <person name="Vincentz M."/>
            <person name="Rafael M.S."/>
            <person name="Silverman N."/>
            <person name="Stoco P.H."/>
            <person name="Souza R.C."/>
            <person name="Vicentini R."/>
            <person name="Gazzinelli R.T."/>
            <person name="Neves Rde O."/>
            <person name="Silva R."/>
            <person name="Astolfi-Filho S."/>
            <person name="Maciel T.E."/>
            <person name="Urmenyi T.P."/>
            <person name="Tadei W.P."/>
            <person name="Camargo E.P."/>
            <person name="de Vasconcelos A.T."/>
        </authorList>
    </citation>
    <scope>NUCLEOTIDE SEQUENCE</scope>
</reference>
<evidence type="ECO:0000256" key="1">
    <source>
        <dbReference type="ARBA" id="ARBA00005964"/>
    </source>
</evidence>
<organism evidence="4">
    <name type="scientific">Anopheles darlingi</name>
    <name type="common">Mosquito</name>
    <dbReference type="NCBI Taxonomy" id="43151"/>
    <lineage>
        <taxon>Eukaryota</taxon>
        <taxon>Metazoa</taxon>
        <taxon>Ecdysozoa</taxon>
        <taxon>Arthropoda</taxon>
        <taxon>Hexapoda</taxon>
        <taxon>Insecta</taxon>
        <taxon>Pterygota</taxon>
        <taxon>Neoptera</taxon>
        <taxon>Endopterygota</taxon>
        <taxon>Diptera</taxon>
        <taxon>Nematocera</taxon>
        <taxon>Culicoidea</taxon>
        <taxon>Culicidae</taxon>
        <taxon>Anophelinae</taxon>
        <taxon>Anopheles</taxon>
    </lineage>
</organism>
<dbReference type="STRING" id="43151.W5JWS1"/>
<dbReference type="EnsemblMetazoa" id="ADAC000420-RA">
    <property type="protein sequence ID" value="ADAC000420-PA"/>
    <property type="gene ID" value="ADAC000420"/>
</dbReference>
<keyword evidence="2" id="KW-0325">Glycoprotein</keyword>
<comment type="similarity">
    <text evidence="1">Belongs to the type-B carboxylesterase/lipase family.</text>
</comment>
<dbReference type="VEuPathDB" id="VectorBase:ADAR2_003163"/>
<feature type="domain" description="Carboxylesterase type B" evidence="3">
    <location>
        <begin position="257"/>
        <end position="405"/>
    </location>
</feature>
<proteinExistence type="inferred from homology"/>
<accession>W5JWS1</accession>
<name>W5JWS1_ANODA</name>